<evidence type="ECO:0000256" key="3">
    <source>
        <dbReference type="HAMAP-Rule" id="MF_01385"/>
    </source>
</evidence>
<reference evidence="4 5" key="1">
    <citation type="submission" date="2020-08" db="EMBL/GenBank/DDBJ databases">
        <title>Genomic Encyclopedia of Type Strains, Phase IV (KMG-IV): sequencing the most valuable type-strain genomes for metagenomic binning, comparative biology and taxonomic classification.</title>
        <authorList>
            <person name="Goeker M."/>
        </authorList>
    </citation>
    <scope>NUCLEOTIDE SEQUENCE [LARGE SCALE GENOMIC DNA]</scope>
    <source>
        <strain evidence="4 5">DSM 106739</strain>
    </source>
</reference>
<dbReference type="Pfam" id="PF01730">
    <property type="entry name" value="UreF"/>
    <property type="match status" value="1"/>
</dbReference>
<dbReference type="Proteomes" id="UP000561045">
    <property type="component" value="Unassembled WGS sequence"/>
</dbReference>
<keyword evidence="1 3" id="KW-0996">Nickel insertion</keyword>
<evidence type="ECO:0000256" key="1">
    <source>
        <dbReference type="ARBA" id="ARBA00022988"/>
    </source>
</evidence>
<name>A0A840BQX8_9RHOO</name>
<evidence type="ECO:0000313" key="4">
    <source>
        <dbReference type="EMBL" id="MBB4014072.1"/>
    </source>
</evidence>
<dbReference type="PANTHER" id="PTHR33620">
    <property type="entry name" value="UREASE ACCESSORY PROTEIN F"/>
    <property type="match status" value="1"/>
</dbReference>
<dbReference type="EMBL" id="JACIET010000002">
    <property type="protein sequence ID" value="MBB4014072.1"/>
    <property type="molecule type" value="Genomic_DNA"/>
</dbReference>
<comment type="function">
    <text evidence="3">Required for maturation of urease via the functional incorporation of the urease nickel metallocenter.</text>
</comment>
<dbReference type="RefSeq" id="WP_183635970.1">
    <property type="nucleotide sequence ID" value="NZ_BAABLE010000005.1"/>
</dbReference>
<comment type="caution">
    <text evidence="4">The sequence shown here is derived from an EMBL/GenBank/DDBJ whole genome shotgun (WGS) entry which is preliminary data.</text>
</comment>
<dbReference type="HAMAP" id="MF_01385">
    <property type="entry name" value="UreF"/>
    <property type="match status" value="1"/>
</dbReference>
<comment type="subcellular location">
    <subcellularLocation>
        <location evidence="3">Cytoplasm</location>
    </subcellularLocation>
</comment>
<organism evidence="4 5">
    <name type="scientific">Niveibacterium umoris</name>
    <dbReference type="NCBI Taxonomy" id="1193620"/>
    <lineage>
        <taxon>Bacteria</taxon>
        <taxon>Pseudomonadati</taxon>
        <taxon>Pseudomonadota</taxon>
        <taxon>Betaproteobacteria</taxon>
        <taxon>Rhodocyclales</taxon>
        <taxon>Rhodocyclaceae</taxon>
        <taxon>Niveibacterium</taxon>
    </lineage>
</organism>
<dbReference type="InterPro" id="IPR002639">
    <property type="entry name" value="UreF"/>
</dbReference>
<keyword evidence="3" id="KW-0963">Cytoplasm</keyword>
<comment type="subunit">
    <text evidence="3">UreD, UreF and UreG form a complex that acts as a GTP-hydrolysis-dependent molecular chaperone, activating the urease apoprotein by helping to assemble the nickel containing metallocenter of UreC. The UreE protein probably delivers the nickel.</text>
</comment>
<dbReference type="AlphaFoldDB" id="A0A840BQX8"/>
<comment type="similarity">
    <text evidence="3">Belongs to the UreF family.</text>
</comment>
<gene>
    <name evidence="3" type="primary">ureF</name>
    <name evidence="4" type="ORF">GGR36_003418</name>
</gene>
<dbReference type="GO" id="GO:0005737">
    <property type="term" value="C:cytoplasm"/>
    <property type="evidence" value="ECO:0007669"/>
    <property type="project" value="UniProtKB-SubCell"/>
</dbReference>
<dbReference type="PANTHER" id="PTHR33620:SF1">
    <property type="entry name" value="UREASE ACCESSORY PROTEIN F"/>
    <property type="match status" value="1"/>
</dbReference>
<evidence type="ECO:0000256" key="2">
    <source>
        <dbReference type="ARBA" id="ARBA00023186"/>
    </source>
</evidence>
<dbReference type="PIRSF" id="PIRSF009467">
    <property type="entry name" value="Ureas_acces_UreF"/>
    <property type="match status" value="1"/>
</dbReference>
<keyword evidence="5" id="KW-1185">Reference proteome</keyword>
<keyword evidence="2 3" id="KW-0143">Chaperone</keyword>
<dbReference type="Gene3D" id="1.10.4190.10">
    <property type="entry name" value="Urease accessory protein UreF"/>
    <property type="match status" value="1"/>
</dbReference>
<dbReference type="GO" id="GO:0016151">
    <property type="term" value="F:nickel cation binding"/>
    <property type="evidence" value="ECO:0007669"/>
    <property type="project" value="UniProtKB-UniRule"/>
</dbReference>
<sequence length="227" mass="24856">MSSLAALTRLLHLASPALPVGAFSYSQGLEWAVECGWVSNEAQARDWIGDLMRYGIARCEAPALVAMMRAWRTGEVSEVLRLDAEFLATRESMELRAETVQMGYSCARLLRELETLPAFTRQALTGIGELSYPAAWSAAAAAWTLPPEDAIVAYLWAWLENQVMAAVKIVPLGQSAGQRLLVALGEPIPALARAAMTIAPDEWENFTPGLAWASAMHEGQYTRLFRS</sequence>
<accession>A0A840BQX8</accession>
<dbReference type="InterPro" id="IPR038277">
    <property type="entry name" value="UreF_sf"/>
</dbReference>
<evidence type="ECO:0000313" key="5">
    <source>
        <dbReference type="Proteomes" id="UP000561045"/>
    </source>
</evidence>
<protein>
    <recommendedName>
        <fullName evidence="3">Urease accessory protein UreF</fullName>
    </recommendedName>
</protein>
<proteinExistence type="inferred from homology"/>